<keyword evidence="1" id="KW-0227">DNA damage</keyword>
<dbReference type="RefSeq" id="WP_141641261.1">
    <property type="nucleotide sequence ID" value="NZ_VIFM01000013.1"/>
</dbReference>
<keyword evidence="4" id="KW-1185">Reference proteome</keyword>
<dbReference type="Pfam" id="PF01035">
    <property type="entry name" value="DNA_binding_1"/>
    <property type="match status" value="1"/>
</dbReference>
<comment type="caution">
    <text evidence="3">The sequence shown here is derived from an EMBL/GenBank/DDBJ whole genome shotgun (WGS) entry which is preliminary data.</text>
</comment>
<name>A0A540X761_9BACT</name>
<proteinExistence type="predicted"/>
<gene>
    <name evidence="3" type="ORF">FJV41_05070</name>
</gene>
<protein>
    <submittedName>
        <fullName evidence="3">6-O-methylguanine DNA methyltransferase</fullName>
    </submittedName>
</protein>
<keyword evidence="3" id="KW-0489">Methyltransferase</keyword>
<sequence>MTQSPPRDERDFYERIYTLVEQVPWGKVATYGDIATLLGEEGCDARVVGHALGALGARSATVPWQRIINRTGGISLDGHRQRELLEAEGVAFDEKGHAKMDAHHWSGPSEEWARAHGFKTLPRPVEKPSSAQLSLF</sequence>
<dbReference type="InterPro" id="IPR052520">
    <property type="entry name" value="ATL_DNA_repair"/>
</dbReference>
<dbReference type="EMBL" id="VIFM01000013">
    <property type="protein sequence ID" value="TQF17048.1"/>
    <property type="molecule type" value="Genomic_DNA"/>
</dbReference>
<organism evidence="3 4">
    <name type="scientific">Myxococcus llanfairpwllgwyngyllgogerychwyrndrobwllllantysiliogogogochensis</name>
    <dbReference type="NCBI Taxonomy" id="2590453"/>
    <lineage>
        <taxon>Bacteria</taxon>
        <taxon>Pseudomonadati</taxon>
        <taxon>Myxococcota</taxon>
        <taxon>Myxococcia</taxon>
        <taxon>Myxococcales</taxon>
        <taxon>Cystobacterineae</taxon>
        <taxon>Myxococcaceae</taxon>
        <taxon>Myxococcus</taxon>
    </lineage>
</organism>
<dbReference type="AlphaFoldDB" id="A0A540X761"/>
<dbReference type="SUPFAM" id="SSF46767">
    <property type="entry name" value="Methylated DNA-protein cysteine methyltransferase, C-terminal domain"/>
    <property type="match status" value="1"/>
</dbReference>
<dbReference type="InterPro" id="IPR036388">
    <property type="entry name" value="WH-like_DNA-bd_sf"/>
</dbReference>
<dbReference type="PANTHER" id="PTHR42942:SF1">
    <property type="entry name" value="ALKYLTRANSFERASE-LIKE PROTEIN 1"/>
    <property type="match status" value="1"/>
</dbReference>
<evidence type="ECO:0000313" key="3">
    <source>
        <dbReference type="EMBL" id="TQF17048.1"/>
    </source>
</evidence>
<evidence type="ECO:0000313" key="4">
    <source>
        <dbReference type="Proteomes" id="UP000315369"/>
    </source>
</evidence>
<dbReference type="GO" id="GO:0006281">
    <property type="term" value="P:DNA repair"/>
    <property type="evidence" value="ECO:0007669"/>
    <property type="project" value="InterPro"/>
</dbReference>
<dbReference type="CDD" id="cd06445">
    <property type="entry name" value="ATase"/>
    <property type="match status" value="1"/>
</dbReference>
<dbReference type="InterPro" id="IPR036217">
    <property type="entry name" value="MethylDNA_cys_MeTrfase_DNAb"/>
</dbReference>
<dbReference type="Proteomes" id="UP000315369">
    <property type="component" value="Unassembled WGS sequence"/>
</dbReference>
<evidence type="ECO:0000256" key="1">
    <source>
        <dbReference type="ARBA" id="ARBA00022763"/>
    </source>
</evidence>
<keyword evidence="3" id="KW-0808">Transferase</keyword>
<dbReference type="InterPro" id="IPR014048">
    <property type="entry name" value="MethylDNA_cys_MeTrfase_DNA-bd"/>
</dbReference>
<dbReference type="GO" id="GO:0008168">
    <property type="term" value="F:methyltransferase activity"/>
    <property type="evidence" value="ECO:0007669"/>
    <property type="project" value="UniProtKB-KW"/>
</dbReference>
<dbReference type="GO" id="GO:0032259">
    <property type="term" value="P:methylation"/>
    <property type="evidence" value="ECO:0007669"/>
    <property type="project" value="UniProtKB-KW"/>
</dbReference>
<dbReference type="PANTHER" id="PTHR42942">
    <property type="entry name" value="6-O-METHYLGUANINE DNA METHYLTRANSFERASE"/>
    <property type="match status" value="1"/>
</dbReference>
<accession>A0A540X761</accession>
<dbReference type="Gene3D" id="1.10.10.10">
    <property type="entry name" value="Winged helix-like DNA-binding domain superfamily/Winged helix DNA-binding domain"/>
    <property type="match status" value="1"/>
</dbReference>
<dbReference type="OrthoDB" id="9132167at2"/>
<reference evidence="3 4" key="1">
    <citation type="submission" date="2019-06" db="EMBL/GenBank/DDBJ databases">
        <authorList>
            <person name="Livingstone P."/>
            <person name="Whitworth D."/>
        </authorList>
    </citation>
    <scope>NUCLEOTIDE SEQUENCE [LARGE SCALE GENOMIC DNA]</scope>
    <source>
        <strain evidence="3 4">AM401</strain>
    </source>
</reference>
<evidence type="ECO:0000259" key="2">
    <source>
        <dbReference type="Pfam" id="PF01035"/>
    </source>
</evidence>
<feature type="domain" description="Methylated-DNA-[protein]-cysteine S-methyltransferase DNA binding" evidence="2">
    <location>
        <begin position="11"/>
        <end position="90"/>
    </location>
</feature>